<dbReference type="InParanoid" id="G3GXI1"/>
<reference evidence="2" key="1">
    <citation type="journal article" date="2011" name="Nat. Biotechnol.">
        <title>The genomic sequence of the Chinese hamster ovary (CHO)-K1 cell line.</title>
        <authorList>
            <person name="Xu X."/>
            <person name="Nagarajan H."/>
            <person name="Lewis N.E."/>
            <person name="Pan S."/>
            <person name="Cai Z."/>
            <person name="Liu X."/>
            <person name="Chen W."/>
            <person name="Xie M."/>
            <person name="Wang W."/>
            <person name="Hammond S."/>
            <person name="Andersen M.R."/>
            <person name="Neff N."/>
            <person name="Passarelli B."/>
            <person name="Koh W."/>
            <person name="Fan H.C."/>
            <person name="Wang J."/>
            <person name="Gui Y."/>
            <person name="Lee K.H."/>
            <person name="Betenbaugh M.J."/>
            <person name="Quake S.R."/>
            <person name="Famili I."/>
            <person name="Palsson B.O."/>
            <person name="Wang J."/>
        </authorList>
    </citation>
    <scope>NUCLEOTIDE SEQUENCE [LARGE SCALE GENOMIC DNA]</scope>
    <source>
        <strain evidence="2">CHO K1 cell line</strain>
    </source>
</reference>
<dbReference type="AlphaFoldDB" id="G3GXI1"/>
<name>G3GXI1_CRIGR</name>
<evidence type="ECO:0000313" key="2">
    <source>
        <dbReference type="Proteomes" id="UP000001075"/>
    </source>
</evidence>
<gene>
    <name evidence="1" type="ORF">I79_002471</name>
</gene>
<protein>
    <submittedName>
        <fullName evidence="1">Uncharacterized protein</fullName>
    </submittedName>
</protein>
<accession>G3GXI1</accession>
<dbReference type="EMBL" id="JH000059">
    <property type="protein sequence ID" value="EGV95718.1"/>
    <property type="molecule type" value="Genomic_DNA"/>
</dbReference>
<evidence type="ECO:0000313" key="1">
    <source>
        <dbReference type="EMBL" id="EGV95718.1"/>
    </source>
</evidence>
<dbReference type="Proteomes" id="UP000001075">
    <property type="component" value="Unassembled WGS sequence"/>
</dbReference>
<organism evidence="1 2">
    <name type="scientific">Cricetulus griseus</name>
    <name type="common">Chinese hamster</name>
    <name type="synonym">Cricetulus barabensis griseus</name>
    <dbReference type="NCBI Taxonomy" id="10029"/>
    <lineage>
        <taxon>Eukaryota</taxon>
        <taxon>Metazoa</taxon>
        <taxon>Chordata</taxon>
        <taxon>Craniata</taxon>
        <taxon>Vertebrata</taxon>
        <taxon>Euteleostomi</taxon>
        <taxon>Mammalia</taxon>
        <taxon>Eutheria</taxon>
        <taxon>Euarchontoglires</taxon>
        <taxon>Glires</taxon>
        <taxon>Rodentia</taxon>
        <taxon>Myomorpha</taxon>
        <taxon>Muroidea</taxon>
        <taxon>Cricetidae</taxon>
        <taxon>Cricetinae</taxon>
        <taxon>Cricetulus</taxon>
    </lineage>
</organism>
<sequence>MKRHYDHSHSFKGKHLIGVAHLEFRGSVHYHHGETWWCAADVELKRYLLHVYV</sequence>
<proteinExistence type="predicted"/>